<evidence type="ECO:0000313" key="10">
    <source>
        <dbReference type="Proteomes" id="UP000251942"/>
    </source>
</evidence>
<keyword evidence="2" id="KW-0201">Cytochrome c-type biogenesis</keyword>
<feature type="repeat" description="TPR" evidence="4">
    <location>
        <begin position="97"/>
        <end position="130"/>
    </location>
</feature>
<feature type="domain" description="Cytochrome c-type biogenesis protein H TPR" evidence="6">
    <location>
        <begin position="86"/>
        <end position="204"/>
    </location>
</feature>
<dbReference type="InterPro" id="IPR019734">
    <property type="entry name" value="TPR_rpt"/>
</dbReference>
<evidence type="ECO:0000256" key="2">
    <source>
        <dbReference type="ARBA" id="ARBA00022748"/>
    </source>
</evidence>
<keyword evidence="5" id="KW-1133">Transmembrane helix</keyword>
<dbReference type="Proteomes" id="UP000251942">
    <property type="component" value="Unassembled WGS sequence"/>
</dbReference>
<dbReference type="Gene3D" id="1.25.40.10">
    <property type="entry name" value="Tetratricopeptide repeat domain"/>
    <property type="match status" value="1"/>
</dbReference>
<evidence type="ECO:0000313" key="7">
    <source>
        <dbReference type="EMBL" id="KTD03622.1"/>
    </source>
</evidence>
<evidence type="ECO:0000256" key="3">
    <source>
        <dbReference type="ARBA" id="ARBA00022803"/>
    </source>
</evidence>
<dbReference type="InterPro" id="IPR056413">
    <property type="entry name" value="TPR_CcmH_CycH"/>
</dbReference>
<dbReference type="PATRIC" id="fig|453.4.peg.398"/>
<feature type="repeat" description="TPR" evidence="4">
    <location>
        <begin position="168"/>
        <end position="201"/>
    </location>
</feature>
<organism evidence="7 9">
    <name type="scientific">Legionella feeleii</name>
    <dbReference type="NCBI Taxonomy" id="453"/>
    <lineage>
        <taxon>Bacteria</taxon>
        <taxon>Pseudomonadati</taxon>
        <taxon>Pseudomonadota</taxon>
        <taxon>Gammaproteobacteria</taxon>
        <taxon>Legionellales</taxon>
        <taxon>Legionellaceae</taxon>
        <taxon>Legionella</taxon>
    </lineage>
</organism>
<dbReference type="SMART" id="SM00028">
    <property type="entry name" value="TPR"/>
    <property type="match status" value="2"/>
</dbReference>
<dbReference type="InterPro" id="IPR011990">
    <property type="entry name" value="TPR-like_helical_dom_sf"/>
</dbReference>
<keyword evidence="3 4" id="KW-0802">TPR repeat</keyword>
<dbReference type="InterPro" id="IPR051263">
    <property type="entry name" value="C-type_cytochrome_biogenesis"/>
</dbReference>
<keyword evidence="1" id="KW-0677">Repeat</keyword>
<evidence type="ECO:0000259" key="6">
    <source>
        <dbReference type="Pfam" id="PF23914"/>
    </source>
</evidence>
<dbReference type="SUPFAM" id="SSF48452">
    <property type="entry name" value="TPR-like"/>
    <property type="match status" value="1"/>
</dbReference>
<proteinExistence type="predicted"/>
<dbReference type="STRING" id="453.Lfee_0368"/>
<dbReference type="PANTHER" id="PTHR47870:SF1">
    <property type="entry name" value="CYTOCHROME C-TYPE BIOGENESIS PROTEIN CCMH"/>
    <property type="match status" value="1"/>
</dbReference>
<feature type="transmembrane region" description="Helical" evidence="5">
    <location>
        <begin position="31"/>
        <end position="50"/>
    </location>
</feature>
<evidence type="ECO:0000256" key="4">
    <source>
        <dbReference type="PROSITE-ProRule" id="PRU00339"/>
    </source>
</evidence>
<dbReference type="AlphaFoldDB" id="A0A0W0U7E5"/>
<dbReference type="OrthoDB" id="9776053at2"/>
<dbReference type="PANTHER" id="PTHR47870">
    <property type="entry name" value="CYTOCHROME C-TYPE BIOGENESIS PROTEIN CCMH"/>
    <property type="match status" value="1"/>
</dbReference>
<gene>
    <name evidence="8" type="primary">ccmH_2</name>
    <name evidence="7" type="ORF">Lfee_0368</name>
    <name evidence="8" type="ORF">NCTC12022_00012</name>
</gene>
<evidence type="ECO:0000313" key="8">
    <source>
        <dbReference type="EMBL" id="SPX59194.1"/>
    </source>
</evidence>
<dbReference type="EMBL" id="UASS01000001">
    <property type="protein sequence ID" value="SPX59194.1"/>
    <property type="molecule type" value="Genomic_DNA"/>
</dbReference>
<dbReference type="RefSeq" id="WP_058443592.1">
    <property type="nucleotide sequence ID" value="NZ_CAAAHT010000040.1"/>
</dbReference>
<evidence type="ECO:0000256" key="5">
    <source>
        <dbReference type="SAM" id="Phobius"/>
    </source>
</evidence>
<protein>
    <submittedName>
        <fullName evidence="7">Cytochrome c type biogenesis protein CcmH</fullName>
    </submittedName>
</protein>
<reference evidence="8 10" key="2">
    <citation type="submission" date="2018-06" db="EMBL/GenBank/DDBJ databases">
        <authorList>
            <consortium name="Pathogen Informatics"/>
            <person name="Doyle S."/>
        </authorList>
    </citation>
    <scope>NUCLEOTIDE SEQUENCE [LARGE SCALE GENOMIC DNA]</scope>
    <source>
        <strain evidence="8 10">NCTC12022</strain>
    </source>
</reference>
<dbReference type="Proteomes" id="UP000054698">
    <property type="component" value="Unassembled WGS sequence"/>
</dbReference>
<dbReference type="PROSITE" id="PS50005">
    <property type="entry name" value="TPR"/>
    <property type="match status" value="2"/>
</dbReference>
<keyword evidence="9" id="KW-1185">Reference proteome</keyword>
<dbReference type="EMBL" id="LNYB01000014">
    <property type="protein sequence ID" value="KTD03622.1"/>
    <property type="molecule type" value="Genomic_DNA"/>
</dbReference>
<name>A0A0W0U7E5_9GAMM</name>
<evidence type="ECO:0000313" key="9">
    <source>
        <dbReference type="Proteomes" id="UP000054698"/>
    </source>
</evidence>
<dbReference type="Pfam" id="PF23914">
    <property type="entry name" value="TPR_CcmH_CycH"/>
    <property type="match status" value="1"/>
</dbReference>
<dbReference type="GO" id="GO:0005886">
    <property type="term" value="C:plasma membrane"/>
    <property type="evidence" value="ECO:0007669"/>
    <property type="project" value="TreeGrafter"/>
</dbReference>
<keyword evidence="5" id="KW-0812">Transmembrane</keyword>
<accession>A0A0W0U7E5</accession>
<dbReference type="GO" id="GO:0017004">
    <property type="term" value="P:cytochrome complex assembly"/>
    <property type="evidence" value="ECO:0007669"/>
    <property type="project" value="UniProtKB-KW"/>
</dbReference>
<keyword evidence="5" id="KW-0472">Membrane</keyword>
<evidence type="ECO:0000256" key="1">
    <source>
        <dbReference type="ARBA" id="ARBA00022737"/>
    </source>
</evidence>
<reference evidence="7 9" key="1">
    <citation type="submission" date="2015-11" db="EMBL/GenBank/DDBJ databases">
        <title>Genomic analysis of 38 Legionella species identifies large and diverse effector repertoires.</title>
        <authorList>
            <person name="Burstein D."/>
            <person name="Amaro F."/>
            <person name="Zusman T."/>
            <person name="Lifshitz Z."/>
            <person name="Cohen O."/>
            <person name="Gilbert J.A."/>
            <person name="Pupko T."/>
            <person name="Shuman H.A."/>
            <person name="Segal G."/>
        </authorList>
    </citation>
    <scope>NUCLEOTIDE SEQUENCE [LARGE SCALE GENOMIC DNA]</scope>
    <source>
        <strain evidence="7 9">WO-44C</strain>
    </source>
</reference>
<sequence length="220" mass="25612">MNEWWLPLCFITLVLLALSVALYPLRKTTWFAAVLAPIVIIGVAAAYWRWGAWSTWQHYRQETERQRRVEAVLQTIKSPTELVDRLKARLQANPDSARGWYLLGRLYVSEGQWQIASEAFAKAHQLDPNDIATTVNYGQSLWQLNQQRFDEQIRTLFTNLLQQDPDQPDALAMLAMDSFMNHNYQQAINYWQHLLKLAPEQSEEAQMIRKAIAKAQQQLQ</sequence>